<organism evidence="2 3">
    <name type="scientific">Clostridium bovifaecis</name>
    <dbReference type="NCBI Taxonomy" id="2184719"/>
    <lineage>
        <taxon>Bacteria</taxon>
        <taxon>Bacillati</taxon>
        <taxon>Bacillota</taxon>
        <taxon>Clostridia</taxon>
        <taxon>Eubacteriales</taxon>
        <taxon>Clostridiaceae</taxon>
        <taxon>Clostridium</taxon>
    </lineage>
</organism>
<dbReference type="Proteomes" id="UP000422764">
    <property type="component" value="Chromosome"/>
</dbReference>
<proteinExistence type="predicted"/>
<dbReference type="Pfam" id="PF04018">
    <property type="entry name" value="VCA0040-like"/>
    <property type="match status" value="1"/>
</dbReference>
<evidence type="ECO:0000313" key="2">
    <source>
        <dbReference type="EMBL" id="QGU95942.1"/>
    </source>
</evidence>
<feature type="transmembrane region" description="Helical" evidence="1">
    <location>
        <begin position="82"/>
        <end position="100"/>
    </location>
</feature>
<feature type="transmembrane region" description="Helical" evidence="1">
    <location>
        <begin position="12"/>
        <end position="34"/>
    </location>
</feature>
<keyword evidence="1" id="KW-0812">Transmembrane</keyword>
<keyword evidence="1" id="KW-0472">Membrane</keyword>
<gene>
    <name evidence="2" type="ORF">GOM49_13330</name>
</gene>
<dbReference type="EMBL" id="CP046522">
    <property type="protein sequence ID" value="QGU95942.1"/>
    <property type="molecule type" value="Genomic_DNA"/>
</dbReference>
<evidence type="ECO:0000256" key="1">
    <source>
        <dbReference type="SAM" id="Phobius"/>
    </source>
</evidence>
<dbReference type="AlphaFoldDB" id="A0A6I6EQE1"/>
<dbReference type="PANTHER" id="PTHR37308">
    <property type="entry name" value="INTEGRAL MEMBRANE PROTEIN"/>
    <property type="match status" value="1"/>
</dbReference>
<name>A0A6I6EQE1_9CLOT</name>
<protein>
    <submittedName>
        <fullName evidence="2">DUF368 domain-containing protein</fullName>
    </submittedName>
</protein>
<feature type="transmembrane region" description="Helical" evidence="1">
    <location>
        <begin position="54"/>
        <end position="70"/>
    </location>
</feature>
<dbReference type="InterPro" id="IPR007163">
    <property type="entry name" value="VCA0040-like"/>
</dbReference>
<dbReference type="PANTHER" id="PTHR37308:SF1">
    <property type="entry name" value="POLYPRENYL-PHOSPHATE TRANSPORTER"/>
    <property type="match status" value="1"/>
</dbReference>
<keyword evidence="3" id="KW-1185">Reference proteome</keyword>
<keyword evidence="1" id="KW-1133">Transmembrane helix</keyword>
<accession>A0A6I6EQE1</accession>
<evidence type="ECO:0000313" key="3">
    <source>
        <dbReference type="Proteomes" id="UP000422764"/>
    </source>
</evidence>
<sequence>MKYLRNIFKGMAVGVATLVPGVSGGTMTIIFGIYDNLIHSISSFFDDWKKHFSMLFQIGIGGLAGILLFSRLLESALNSYSFVMRFLFMGVICGGLPVLYKKSTIGKKDID</sequence>
<reference evidence="2 3" key="1">
    <citation type="submission" date="2019-12" db="EMBL/GenBank/DDBJ databases">
        <title>Genome sequenceing of Clostridium bovifaecis.</title>
        <authorList>
            <person name="Yao Y."/>
        </authorList>
    </citation>
    <scope>NUCLEOTIDE SEQUENCE [LARGE SCALE GENOMIC DNA]</scope>
    <source>
        <strain evidence="2 3">BXX</strain>
    </source>
</reference>